<reference evidence="3" key="2">
    <citation type="submission" date="2023-11" db="UniProtKB">
        <authorList>
            <consortium name="WormBaseParasite"/>
        </authorList>
    </citation>
    <scope>IDENTIFICATION</scope>
</reference>
<evidence type="ECO:0000313" key="2">
    <source>
        <dbReference type="Proteomes" id="UP000050795"/>
    </source>
</evidence>
<evidence type="ECO:0000256" key="1">
    <source>
        <dbReference type="SAM" id="MobiDB-lite"/>
    </source>
</evidence>
<name>A0AA85JMT6_TRIRE</name>
<protein>
    <submittedName>
        <fullName evidence="3">Uncharacterized protein</fullName>
    </submittedName>
</protein>
<proteinExistence type="predicted"/>
<feature type="compositionally biased region" description="Low complexity" evidence="1">
    <location>
        <begin position="66"/>
        <end position="79"/>
    </location>
</feature>
<feature type="compositionally biased region" description="Basic and acidic residues" evidence="1">
    <location>
        <begin position="19"/>
        <end position="30"/>
    </location>
</feature>
<feature type="compositionally biased region" description="Polar residues" evidence="1">
    <location>
        <begin position="48"/>
        <end position="65"/>
    </location>
</feature>
<accession>A0AA85JMT6</accession>
<feature type="region of interest" description="Disordered" evidence="1">
    <location>
        <begin position="1"/>
        <end position="121"/>
    </location>
</feature>
<dbReference type="AlphaFoldDB" id="A0AA85JMT6"/>
<keyword evidence="2" id="KW-1185">Reference proteome</keyword>
<dbReference type="Proteomes" id="UP000050795">
    <property type="component" value="Unassembled WGS sequence"/>
</dbReference>
<dbReference type="WBParaSite" id="TREG1_40810.1">
    <property type="protein sequence ID" value="TREG1_40810.1"/>
    <property type="gene ID" value="TREG1_40810"/>
</dbReference>
<evidence type="ECO:0000313" key="3">
    <source>
        <dbReference type="WBParaSite" id="TREG1_40810.1"/>
    </source>
</evidence>
<organism evidence="2 3">
    <name type="scientific">Trichobilharzia regenti</name>
    <name type="common">Nasal bird schistosome</name>
    <dbReference type="NCBI Taxonomy" id="157069"/>
    <lineage>
        <taxon>Eukaryota</taxon>
        <taxon>Metazoa</taxon>
        <taxon>Spiralia</taxon>
        <taxon>Lophotrochozoa</taxon>
        <taxon>Platyhelminthes</taxon>
        <taxon>Trematoda</taxon>
        <taxon>Digenea</taxon>
        <taxon>Strigeidida</taxon>
        <taxon>Schistosomatoidea</taxon>
        <taxon>Schistosomatidae</taxon>
        <taxon>Trichobilharzia</taxon>
    </lineage>
</organism>
<sequence>MMCFRAKKSKNSFEEDESEVYKRQYRENTIRKSASPPPPPLPSPQLQRITQTADRRSQSPVSTTLSTPSQRSPQKQQKSLSDRPNSALKSASRSKLSEKSGRSQANYTPEKPKNLMTRNRHRELQEQSYTILMRYGRPAYDNPLLNCQ</sequence>
<reference evidence="2" key="1">
    <citation type="submission" date="2022-06" db="EMBL/GenBank/DDBJ databases">
        <authorList>
            <person name="Berger JAMES D."/>
            <person name="Berger JAMES D."/>
        </authorList>
    </citation>
    <scope>NUCLEOTIDE SEQUENCE [LARGE SCALE GENOMIC DNA]</scope>
</reference>
<feature type="compositionally biased region" description="Basic residues" evidence="1">
    <location>
        <begin position="1"/>
        <end position="10"/>
    </location>
</feature>